<protein>
    <recommendedName>
        <fullName evidence="2">DUF4283 domain-containing protein</fullName>
    </recommendedName>
</protein>
<name>A0AAV6W7M5_9LAMI</name>
<comment type="caution">
    <text evidence="3">The sequence shown here is derived from an EMBL/GenBank/DDBJ whole genome shotgun (WGS) entry which is preliminary data.</text>
</comment>
<proteinExistence type="predicted"/>
<evidence type="ECO:0000313" key="4">
    <source>
        <dbReference type="Proteomes" id="UP000826271"/>
    </source>
</evidence>
<dbReference type="InterPro" id="IPR025558">
    <property type="entry name" value="DUF4283"/>
</dbReference>
<feature type="compositionally biased region" description="Low complexity" evidence="1">
    <location>
        <begin position="257"/>
        <end position="268"/>
    </location>
</feature>
<keyword evidence="4" id="KW-1185">Reference proteome</keyword>
<dbReference type="AlphaFoldDB" id="A0AAV6W7M5"/>
<reference evidence="3" key="1">
    <citation type="submission" date="2019-10" db="EMBL/GenBank/DDBJ databases">
        <authorList>
            <person name="Zhang R."/>
            <person name="Pan Y."/>
            <person name="Wang J."/>
            <person name="Ma R."/>
            <person name="Yu S."/>
        </authorList>
    </citation>
    <scope>NUCLEOTIDE SEQUENCE</scope>
    <source>
        <strain evidence="3">LA-IB0</strain>
        <tissue evidence="3">Leaf</tissue>
    </source>
</reference>
<gene>
    <name evidence="3" type="ORF">BUALT_BualtUnG0013700</name>
</gene>
<organism evidence="3 4">
    <name type="scientific">Buddleja alternifolia</name>
    <dbReference type="NCBI Taxonomy" id="168488"/>
    <lineage>
        <taxon>Eukaryota</taxon>
        <taxon>Viridiplantae</taxon>
        <taxon>Streptophyta</taxon>
        <taxon>Embryophyta</taxon>
        <taxon>Tracheophyta</taxon>
        <taxon>Spermatophyta</taxon>
        <taxon>Magnoliopsida</taxon>
        <taxon>eudicotyledons</taxon>
        <taxon>Gunneridae</taxon>
        <taxon>Pentapetalae</taxon>
        <taxon>asterids</taxon>
        <taxon>lamiids</taxon>
        <taxon>Lamiales</taxon>
        <taxon>Scrophulariaceae</taxon>
        <taxon>Buddlejeae</taxon>
        <taxon>Buddleja</taxon>
    </lineage>
</organism>
<feature type="region of interest" description="Disordered" evidence="1">
    <location>
        <begin position="247"/>
        <end position="294"/>
    </location>
</feature>
<dbReference type="InterPro" id="IPR040256">
    <property type="entry name" value="At4g02000-like"/>
</dbReference>
<dbReference type="Proteomes" id="UP000826271">
    <property type="component" value="Unassembled WGS sequence"/>
</dbReference>
<evidence type="ECO:0000313" key="3">
    <source>
        <dbReference type="EMBL" id="KAG8363015.1"/>
    </source>
</evidence>
<evidence type="ECO:0000259" key="2">
    <source>
        <dbReference type="Pfam" id="PF14111"/>
    </source>
</evidence>
<dbReference type="PANTHER" id="PTHR31286">
    <property type="entry name" value="GLYCINE-RICH CELL WALL STRUCTURAL PROTEIN 1.8-LIKE"/>
    <property type="match status" value="1"/>
</dbReference>
<sequence>MALSQEAQVPNPAVPPNGEAISYADKLKSNKLPQELVARSAKIDFVHGIESNAIGTSALLIGRKTIFISKEEDDFMEAPFQYELVCKFSHGYRTMQRLRTKFEAMGLNKGFKIGVLDHNHVWIRLFDPNDYARVWMKQTLYFDSFPMRVLKWTSDFNPNEESPIMPIWIKVFGLRPHWFHRQFLYHIASLVGKPLKLDEATMDIANPMVARMCVQINVLEKLQPDIPIHINGKTFFFKLQGAGTLEDESKEADGQNSKKSLTSSTSGTKKADGDVVPKTPNSAAGNKNDTESRRVVIDGQNYNVLMHAKDPSM</sequence>
<feature type="domain" description="DUF4283" evidence="2">
    <location>
        <begin position="80"/>
        <end position="160"/>
    </location>
</feature>
<dbReference type="Pfam" id="PF14111">
    <property type="entry name" value="DUF4283"/>
    <property type="match status" value="1"/>
</dbReference>
<dbReference type="EMBL" id="WHWC01000119">
    <property type="protein sequence ID" value="KAG8363015.1"/>
    <property type="molecule type" value="Genomic_DNA"/>
</dbReference>
<dbReference type="PANTHER" id="PTHR31286:SF179">
    <property type="entry name" value="RNASE H TYPE-1 DOMAIN-CONTAINING PROTEIN"/>
    <property type="match status" value="1"/>
</dbReference>
<evidence type="ECO:0000256" key="1">
    <source>
        <dbReference type="SAM" id="MobiDB-lite"/>
    </source>
</evidence>
<accession>A0AAV6W7M5</accession>